<evidence type="ECO:0000313" key="2">
    <source>
        <dbReference type="EMBL" id="MEU1952554.1"/>
    </source>
</evidence>
<dbReference type="PANTHER" id="PTHR43162">
    <property type="match status" value="1"/>
</dbReference>
<dbReference type="Gene3D" id="3.40.50.720">
    <property type="entry name" value="NAD(P)-binding Rossmann-like Domain"/>
    <property type="match status" value="1"/>
</dbReference>
<accession>A0ABV2WNX5</accession>
<dbReference type="SUPFAM" id="SSF51735">
    <property type="entry name" value="NAD(P)-binding Rossmann-fold domains"/>
    <property type="match status" value="1"/>
</dbReference>
<proteinExistence type="predicted"/>
<dbReference type="PANTHER" id="PTHR43162:SF1">
    <property type="entry name" value="PRESTALK A DIFFERENTIATION PROTEIN A"/>
    <property type="match status" value="1"/>
</dbReference>
<evidence type="ECO:0000313" key="3">
    <source>
        <dbReference type="Proteomes" id="UP001550628"/>
    </source>
</evidence>
<dbReference type="Gene3D" id="3.90.25.10">
    <property type="entry name" value="UDP-galactose 4-epimerase, domain 1"/>
    <property type="match status" value="1"/>
</dbReference>
<organism evidence="2 3">
    <name type="scientific">Nocardia rhamnosiphila</name>
    <dbReference type="NCBI Taxonomy" id="426716"/>
    <lineage>
        <taxon>Bacteria</taxon>
        <taxon>Bacillati</taxon>
        <taxon>Actinomycetota</taxon>
        <taxon>Actinomycetes</taxon>
        <taxon>Mycobacteriales</taxon>
        <taxon>Nocardiaceae</taxon>
        <taxon>Nocardia</taxon>
    </lineage>
</organism>
<gene>
    <name evidence="2" type="ORF">ABZ510_11885</name>
</gene>
<dbReference type="InterPro" id="IPR016040">
    <property type="entry name" value="NAD(P)-bd_dom"/>
</dbReference>
<reference evidence="2 3" key="1">
    <citation type="submission" date="2024-06" db="EMBL/GenBank/DDBJ databases">
        <title>The Natural Products Discovery Center: Release of the First 8490 Sequenced Strains for Exploring Actinobacteria Biosynthetic Diversity.</title>
        <authorList>
            <person name="Kalkreuter E."/>
            <person name="Kautsar S.A."/>
            <person name="Yang D."/>
            <person name="Bader C.D."/>
            <person name="Teijaro C.N."/>
            <person name="Fluegel L."/>
            <person name="Davis C.M."/>
            <person name="Simpson J.R."/>
            <person name="Lauterbach L."/>
            <person name="Steele A.D."/>
            <person name="Gui C."/>
            <person name="Meng S."/>
            <person name="Li G."/>
            <person name="Viehrig K."/>
            <person name="Ye F."/>
            <person name="Su P."/>
            <person name="Kiefer A.F."/>
            <person name="Nichols A."/>
            <person name="Cepeda A.J."/>
            <person name="Yan W."/>
            <person name="Fan B."/>
            <person name="Jiang Y."/>
            <person name="Adhikari A."/>
            <person name="Zheng C.-J."/>
            <person name="Schuster L."/>
            <person name="Cowan T.M."/>
            <person name="Smanski M.J."/>
            <person name="Chevrette M.G."/>
            <person name="De Carvalho L.P.S."/>
            <person name="Shen B."/>
        </authorList>
    </citation>
    <scope>NUCLEOTIDE SEQUENCE [LARGE SCALE GENOMIC DNA]</scope>
    <source>
        <strain evidence="2 3">NPDC019708</strain>
    </source>
</reference>
<dbReference type="InterPro" id="IPR036291">
    <property type="entry name" value="NAD(P)-bd_dom_sf"/>
</dbReference>
<keyword evidence="3" id="KW-1185">Reference proteome</keyword>
<dbReference type="Proteomes" id="UP001550628">
    <property type="component" value="Unassembled WGS sequence"/>
</dbReference>
<dbReference type="InterPro" id="IPR051604">
    <property type="entry name" value="Ergot_Alk_Oxidoreductase"/>
</dbReference>
<name>A0ABV2WNX5_9NOCA</name>
<feature type="domain" description="NAD(P)-binding" evidence="1">
    <location>
        <begin position="14"/>
        <end position="144"/>
    </location>
</feature>
<protein>
    <submittedName>
        <fullName evidence="2">NAD(P)H-binding protein</fullName>
    </submittedName>
</protein>
<dbReference type="Pfam" id="PF13460">
    <property type="entry name" value="NAD_binding_10"/>
    <property type="match status" value="1"/>
</dbReference>
<comment type="caution">
    <text evidence="2">The sequence shown here is derived from an EMBL/GenBank/DDBJ whole genome shotgun (WGS) entry which is preliminary data.</text>
</comment>
<evidence type="ECO:0000259" key="1">
    <source>
        <dbReference type="Pfam" id="PF13460"/>
    </source>
</evidence>
<dbReference type="RefSeq" id="WP_356955720.1">
    <property type="nucleotide sequence ID" value="NZ_JBEYBD010000004.1"/>
</dbReference>
<sequence>MIDSRPPTTVLVTGGTGNIGRELLRQLAERDDVHIRAATRDPSGAALPGAVEAVRADLRRPDSLRSALAGVTALFLVSQVGDDAGILAAARRARVEHVVLVSSITVQSHPHLGPAQDNAGVERRLETSGMDWTILRPTQFASNALWWADSIRESRSVELPFADVGLPTVDPADIAAVARVALTEPGHRGHQYALTGPARISPRRQIDAIAAALGERISITEIGRARARERMVPQFGPRTADALLDVTGGDINEELLTVRDTVAEVTGSGARTFDDWVARNVSAFR</sequence>
<dbReference type="EMBL" id="JBEYBF010000006">
    <property type="protein sequence ID" value="MEU1952554.1"/>
    <property type="molecule type" value="Genomic_DNA"/>
</dbReference>